<reference evidence="4 5" key="1">
    <citation type="journal article" date="2019" name="Nat. Med.">
        <title>A library of human gut bacterial isolates paired with longitudinal multiomics data enables mechanistic microbiome research.</title>
        <authorList>
            <person name="Poyet M."/>
            <person name="Groussin M."/>
            <person name="Gibbons S.M."/>
            <person name="Avila-Pacheco J."/>
            <person name="Jiang X."/>
            <person name="Kearney S.M."/>
            <person name="Perrotta A.R."/>
            <person name="Berdy B."/>
            <person name="Zhao S."/>
            <person name="Lieberman T.D."/>
            <person name="Swanson P.K."/>
            <person name="Smith M."/>
            <person name="Roesemann S."/>
            <person name="Alexander J.E."/>
            <person name="Rich S.A."/>
            <person name="Livny J."/>
            <person name="Vlamakis H."/>
            <person name="Clish C."/>
            <person name="Bullock K."/>
            <person name="Deik A."/>
            <person name="Scott J."/>
            <person name="Pierce K.A."/>
            <person name="Xavier R.J."/>
            <person name="Alm E.J."/>
        </authorList>
    </citation>
    <scope>NUCLEOTIDE SEQUENCE [LARGE SCALE GENOMIC DNA]</scope>
    <source>
        <strain evidence="2 4">BIOML-A4</strain>
        <strain evidence="3 5">BIOML-A5</strain>
    </source>
</reference>
<dbReference type="SUPFAM" id="SSF51905">
    <property type="entry name" value="FAD/NAD(P)-binding domain"/>
    <property type="match status" value="1"/>
</dbReference>
<dbReference type="PIRSF" id="PIRSF038984">
    <property type="entry name" value="FAD_binding_protein"/>
    <property type="match status" value="1"/>
</dbReference>
<dbReference type="PANTHER" id="PTHR42842:SF3">
    <property type="entry name" value="FAD_NAD(P)-BINDING OXIDOREDUCTASE FAMILY PROTEIN"/>
    <property type="match status" value="1"/>
</dbReference>
<evidence type="ECO:0000313" key="3">
    <source>
        <dbReference type="EMBL" id="MSC34264.1"/>
    </source>
</evidence>
<sequence>MLQISNLQLSLDENPQDLKALIVKKLRLPPHRLISWKIVKESLDARRKPLRFVYTVLAETPDEAAVLKKKLPHVSAAKPDVYQPPQPSVIASTRPVVVGFGPCGMFAALLLAEAGLRPIVLERGGDVDQRIQDVETYWQGGPLNPQSNVQFGEGGAGTFSDGKLTTRVKDVRIVKVTDELIEAGADPEIGYQAHPHIGTDRLRHIVKNIRFKIQRLGGEIYFNTTLTGISTDAKGLCAVQAGALTLPCRQLVLALGHSARDTFTMLHEAGIAMEAKDFAVGVRVEHPQRLIDQNQYKEAAGHPRLKPAEYRLTCQTQEGRGVYSFCMCPGGTVVASASEAEAIVTNGMSEYARSQTNANSALLVQVRRSDFGEGVLDGMRYQQELEHQAWILGGRQGQAPCQRIADYLNHKASSAFGQVIPSYSRGVTMTDLHALFSPSINRALEEALVDFNQKIPGFTAADALMTGVETRSSSPVRILRGQQFQSLTTAGLYPAGEGAGYAGGIVSAAIDGLRVAEQIIRDQENVRD</sequence>
<dbReference type="PANTHER" id="PTHR42842">
    <property type="entry name" value="FAD/NAD(P)-BINDING OXIDOREDUCTASE"/>
    <property type="match status" value="1"/>
</dbReference>
<dbReference type="InterPro" id="IPR049516">
    <property type="entry name" value="FAD-depend_C"/>
</dbReference>
<dbReference type="OrthoDB" id="9762921at2"/>
<dbReference type="RefSeq" id="WP_154239827.1">
    <property type="nucleotide sequence ID" value="NZ_WKPI01000030.1"/>
</dbReference>
<dbReference type="EMBL" id="WKPI01000030">
    <property type="protein sequence ID" value="MSC34264.1"/>
    <property type="molecule type" value="Genomic_DNA"/>
</dbReference>
<dbReference type="EMBL" id="WKPJ01000028">
    <property type="protein sequence ID" value="MSA90534.1"/>
    <property type="molecule type" value="Genomic_DNA"/>
</dbReference>
<name>A0A6N7S9E8_9FIRM</name>
<gene>
    <name evidence="3" type="ORF">GKD88_14145</name>
    <name evidence="2" type="ORF">GKE08_14475</name>
</gene>
<evidence type="ECO:0000313" key="4">
    <source>
        <dbReference type="Proteomes" id="UP000433575"/>
    </source>
</evidence>
<dbReference type="Gene3D" id="3.50.50.60">
    <property type="entry name" value="FAD/NAD(P)-binding domain"/>
    <property type="match status" value="2"/>
</dbReference>
<evidence type="ECO:0000313" key="2">
    <source>
        <dbReference type="EMBL" id="MSA90534.1"/>
    </source>
</evidence>
<keyword evidence="5" id="KW-1185">Reference proteome</keyword>
<organism evidence="2 4">
    <name type="scientific">Holdemania massiliensis</name>
    <dbReference type="NCBI Taxonomy" id="1468449"/>
    <lineage>
        <taxon>Bacteria</taxon>
        <taxon>Bacillati</taxon>
        <taxon>Bacillota</taxon>
        <taxon>Erysipelotrichia</taxon>
        <taxon>Erysipelotrichales</taxon>
        <taxon>Erysipelotrichaceae</taxon>
        <taxon>Holdemania</taxon>
    </lineage>
</organism>
<dbReference type="Proteomes" id="UP000480929">
    <property type="component" value="Unassembled WGS sequence"/>
</dbReference>
<comment type="caution">
    <text evidence="2">The sequence shown here is derived from an EMBL/GenBank/DDBJ whole genome shotgun (WGS) entry which is preliminary data.</text>
</comment>
<feature type="domain" description="FAD-dependent protein C-terminal" evidence="1">
    <location>
        <begin position="277"/>
        <end position="472"/>
    </location>
</feature>
<evidence type="ECO:0000313" key="5">
    <source>
        <dbReference type="Proteomes" id="UP000480929"/>
    </source>
</evidence>
<evidence type="ECO:0000259" key="1">
    <source>
        <dbReference type="Pfam" id="PF21688"/>
    </source>
</evidence>
<dbReference type="InterPro" id="IPR028348">
    <property type="entry name" value="FAD-binding_protein"/>
</dbReference>
<accession>A0A6N7S9E8</accession>
<protein>
    <recommendedName>
        <fullName evidence="1">FAD-dependent protein C-terminal domain-containing protein</fullName>
    </recommendedName>
</protein>
<dbReference type="Gene3D" id="3.30.70.2700">
    <property type="match status" value="1"/>
</dbReference>
<dbReference type="Pfam" id="PF21688">
    <property type="entry name" value="FAD-depend_C"/>
    <property type="match status" value="1"/>
</dbReference>
<dbReference type="Proteomes" id="UP000433575">
    <property type="component" value="Unassembled WGS sequence"/>
</dbReference>
<proteinExistence type="predicted"/>
<dbReference type="AlphaFoldDB" id="A0A6N7S9E8"/>
<dbReference type="InterPro" id="IPR036188">
    <property type="entry name" value="FAD/NAD-bd_sf"/>
</dbReference>